<accession>A0A0E9TH25</accession>
<evidence type="ECO:0000313" key="1">
    <source>
        <dbReference type="EMBL" id="JAH52881.1"/>
    </source>
</evidence>
<name>A0A0E9TH25_ANGAN</name>
<reference evidence="1" key="2">
    <citation type="journal article" date="2015" name="Fish Shellfish Immunol.">
        <title>Early steps in the European eel (Anguilla anguilla)-Vibrio vulnificus interaction in the gills: Role of the RtxA13 toxin.</title>
        <authorList>
            <person name="Callol A."/>
            <person name="Pajuelo D."/>
            <person name="Ebbesson L."/>
            <person name="Teles M."/>
            <person name="MacKenzie S."/>
            <person name="Amaro C."/>
        </authorList>
    </citation>
    <scope>NUCLEOTIDE SEQUENCE</scope>
</reference>
<organism evidence="1">
    <name type="scientific">Anguilla anguilla</name>
    <name type="common">European freshwater eel</name>
    <name type="synonym">Muraena anguilla</name>
    <dbReference type="NCBI Taxonomy" id="7936"/>
    <lineage>
        <taxon>Eukaryota</taxon>
        <taxon>Metazoa</taxon>
        <taxon>Chordata</taxon>
        <taxon>Craniata</taxon>
        <taxon>Vertebrata</taxon>
        <taxon>Euteleostomi</taxon>
        <taxon>Actinopterygii</taxon>
        <taxon>Neopterygii</taxon>
        <taxon>Teleostei</taxon>
        <taxon>Anguilliformes</taxon>
        <taxon>Anguillidae</taxon>
        <taxon>Anguilla</taxon>
    </lineage>
</organism>
<sequence>MKIRACLCWFHGQQCSDRSDA</sequence>
<dbReference type="EMBL" id="GBXM01055696">
    <property type="protein sequence ID" value="JAH52881.1"/>
    <property type="molecule type" value="Transcribed_RNA"/>
</dbReference>
<reference evidence="1" key="1">
    <citation type="submission" date="2014-11" db="EMBL/GenBank/DDBJ databases">
        <authorList>
            <person name="Amaro Gonzalez C."/>
        </authorList>
    </citation>
    <scope>NUCLEOTIDE SEQUENCE</scope>
</reference>
<protein>
    <submittedName>
        <fullName evidence="1">Uncharacterized protein</fullName>
    </submittedName>
</protein>
<proteinExistence type="predicted"/>
<dbReference type="AlphaFoldDB" id="A0A0E9TH25"/>